<evidence type="ECO:0000256" key="4">
    <source>
        <dbReference type="ARBA" id="ARBA00022801"/>
    </source>
</evidence>
<reference evidence="7 8" key="1">
    <citation type="journal article" date="2013" name="Genome Announc.">
        <title>Draft Genome Sequence of the Aeromonas diversa Type Strain.</title>
        <authorList>
            <person name="Farfan M."/>
            <person name="Spataro N."/>
            <person name="Sanglas A."/>
            <person name="Albarral V."/>
            <person name="Loren J.G."/>
            <person name="Bosch E."/>
            <person name="Fuste M.C."/>
        </authorList>
    </citation>
    <scope>NUCLEOTIDE SEQUENCE [LARGE SCALE GENOMIC DNA]</scope>
    <source>
        <strain evidence="7 8">2478-85</strain>
    </source>
</reference>
<dbReference type="OrthoDB" id="9780744at2"/>
<feature type="binding site" evidence="5">
    <location>
        <position position="235"/>
    </location>
    <ligand>
        <name>substrate</name>
    </ligand>
</feature>
<dbReference type="InterPro" id="IPR029058">
    <property type="entry name" value="AB_hydrolase_fold"/>
</dbReference>
<feature type="binding site" evidence="5">
    <location>
        <position position="20"/>
    </location>
    <ligand>
        <name>substrate</name>
    </ligand>
</feature>
<evidence type="ECO:0000259" key="6">
    <source>
        <dbReference type="Pfam" id="PF00561"/>
    </source>
</evidence>
<dbReference type="PANTHER" id="PTHR43194">
    <property type="entry name" value="HYDROLASE ALPHA/BETA FOLD FAMILY"/>
    <property type="match status" value="1"/>
</dbReference>
<dbReference type="GO" id="GO:0005737">
    <property type="term" value="C:cytoplasm"/>
    <property type="evidence" value="ECO:0007669"/>
    <property type="project" value="UniProtKB-SubCell"/>
</dbReference>
<keyword evidence="8" id="KW-1185">Reference proteome</keyword>
<dbReference type="InterPro" id="IPR000073">
    <property type="entry name" value="AB_hydrolase_1"/>
</dbReference>
<organism evidence="7 8">
    <name type="scientific">Aeromonas diversa CDC 2478-85</name>
    <dbReference type="NCBI Taxonomy" id="1268237"/>
    <lineage>
        <taxon>Bacteria</taxon>
        <taxon>Pseudomonadati</taxon>
        <taxon>Pseudomonadota</taxon>
        <taxon>Gammaproteobacteria</taxon>
        <taxon>Aeromonadales</taxon>
        <taxon>Aeromonadaceae</taxon>
        <taxon>Aeromonas</taxon>
    </lineage>
</organism>
<evidence type="ECO:0000313" key="7">
    <source>
        <dbReference type="EMBL" id="ENY71676.1"/>
    </source>
</evidence>
<keyword evidence="3 5" id="KW-0093">Biotin biosynthesis</keyword>
<feature type="active site" description="Nucleophile" evidence="5">
    <location>
        <position position="82"/>
    </location>
</feature>
<evidence type="ECO:0000256" key="5">
    <source>
        <dbReference type="HAMAP-Rule" id="MF_01260"/>
    </source>
</evidence>
<dbReference type="EC" id="3.1.1.85" evidence="5"/>
<evidence type="ECO:0000256" key="2">
    <source>
        <dbReference type="ARBA" id="ARBA00022490"/>
    </source>
</evidence>
<dbReference type="InterPro" id="IPR050228">
    <property type="entry name" value="Carboxylesterase_BioH"/>
</dbReference>
<keyword evidence="2 5" id="KW-0963">Cytoplasm</keyword>
<dbReference type="GO" id="GO:0009102">
    <property type="term" value="P:biotin biosynthetic process"/>
    <property type="evidence" value="ECO:0007669"/>
    <property type="project" value="UniProtKB-UniRule"/>
</dbReference>
<name>N9VJZ9_9GAMM</name>
<feature type="binding site" evidence="5">
    <location>
        <begin position="82"/>
        <end position="83"/>
    </location>
    <ligand>
        <name>substrate</name>
    </ligand>
</feature>
<comment type="similarity">
    <text evidence="5">Belongs to the AB hydrolase superfamily. Carboxylesterase BioH family.</text>
</comment>
<keyword evidence="1 5" id="KW-0719">Serine esterase</keyword>
<comment type="caution">
    <text evidence="7">The sequence shown here is derived from an EMBL/GenBank/DDBJ whole genome shotgun (WGS) entry which is preliminary data.</text>
</comment>
<dbReference type="PANTHER" id="PTHR43194:SF5">
    <property type="entry name" value="PIMELOYL-[ACYL-CARRIER PROTEIN] METHYL ESTER ESTERASE"/>
    <property type="match status" value="1"/>
</dbReference>
<dbReference type="AlphaFoldDB" id="N9VJZ9"/>
<feature type="binding site" evidence="5">
    <location>
        <begin position="143"/>
        <end position="147"/>
    </location>
    <ligand>
        <name>substrate</name>
    </ligand>
</feature>
<dbReference type="GO" id="GO:0016740">
    <property type="term" value="F:transferase activity"/>
    <property type="evidence" value="ECO:0007669"/>
    <property type="project" value="UniProtKB-KW"/>
</dbReference>
<dbReference type="NCBIfam" id="TIGR01738">
    <property type="entry name" value="bioH"/>
    <property type="match status" value="1"/>
</dbReference>
<comment type="pathway">
    <text evidence="5">Cofactor biosynthesis; biotin biosynthesis.</text>
</comment>
<dbReference type="PATRIC" id="fig|1268237.3.peg.2310"/>
<comment type="subcellular location">
    <subcellularLocation>
        <location evidence="5">Cytoplasm</location>
    </subcellularLocation>
</comment>
<dbReference type="HAMAP" id="MF_01260">
    <property type="entry name" value="Carboxylester"/>
    <property type="match status" value="1"/>
</dbReference>
<dbReference type="Pfam" id="PF00561">
    <property type="entry name" value="Abhydrolase_1"/>
    <property type="match status" value="1"/>
</dbReference>
<comment type="catalytic activity">
    <reaction evidence="5">
        <text>6-carboxyhexanoyl-[ACP] methyl ester + H2O = 6-carboxyhexanoyl-[ACP] + methanol + H(+)</text>
        <dbReference type="Rhea" id="RHEA:42700"/>
        <dbReference type="Rhea" id="RHEA-COMP:9955"/>
        <dbReference type="Rhea" id="RHEA-COMP:10186"/>
        <dbReference type="ChEBI" id="CHEBI:15377"/>
        <dbReference type="ChEBI" id="CHEBI:15378"/>
        <dbReference type="ChEBI" id="CHEBI:17790"/>
        <dbReference type="ChEBI" id="CHEBI:78846"/>
        <dbReference type="ChEBI" id="CHEBI:82735"/>
        <dbReference type="EC" id="3.1.1.85"/>
    </reaction>
</comment>
<dbReference type="EMBL" id="APVG01000029">
    <property type="protein sequence ID" value="ENY71676.1"/>
    <property type="molecule type" value="Genomic_DNA"/>
</dbReference>
<sequence>MSITVERIGAGPDLVLLHGWGMNGAVWHGVTPELSRHFRLHIVDLPGFGGSPLPDDTKYSLEWLAEEVVKVIPEHASLLGWSLGGLVASQIALTHPQRVRQLITVASSPCFLAQDEWPGIAPKVLDNFQLMLKGDFGQTIERFLAIQAMGSEHARDDIRQLRHWLSERPQPSPVALAEGLRLLAEVDLRDAMHGWQGPWLRLYGRLDSLVPRSVAPLLNARFPHSISFIFEKASHAPFISHPQEFVYHLQKLTV</sequence>
<dbReference type="UniPathway" id="UPA00078"/>
<feature type="active site" evidence="5">
    <location>
        <position position="235"/>
    </location>
</feature>
<comment type="subunit">
    <text evidence="5">Monomer.</text>
</comment>
<evidence type="ECO:0000313" key="8">
    <source>
        <dbReference type="Proteomes" id="UP000023775"/>
    </source>
</evidence>
<proteinExistence type="inferred from homology"/>
<feature type="active site" evidence="5">
    <location>
        <position position="207"/>
    </location>
</feature>
<dbReference type="eggNOG" id="COG0596">
    <property type="taxonomic scope" value="Bacteria"/>
</dbReference>
<dbReference type="Gene3D" id="3.40.50.1820">
    <property type="entry name" value="alpha/beta hydrolase"/>
    <property type="match status" value="1"/>
</dbReference>
<dbReference type="InterPro" id="IPR010076">
    <property type="entry name" value="BioH"/>
</dbReference>
<keyword evidence="7" id="KW-0808">Transferase</keyword>
<feature type="domain" description="AB hydrolase-1" evidence="6">
    <location>
        <begin position="14"/>
        <end position="242"/>
    </location>
</feature>
<comment type="function">
    <text evidence="5">The physiological role of BioH is to remove the methyl group introduced by BioC when the pimeloyl moiety is complete. It allows to synthesize pimeloyl-ACP via the fatty acid synthetic pathway through the hydrolysis of the ester bonds of pimeloyl-ACP esters.</text>
</comment>
<protein>
    <recommendedName>
        <fullName evidence="5">Pimeloyl-[acyl-carrier protein] methyl ester esterase</fullName>
        <ecNumber evidence="5">3.1.1.85</ecNumber>
    </recommendedName>
    <alternativeName>
        <fullName evidence="5">Biotin synthesis protein BioH</fullName>
    </alternativeName>
    <alternativeName>
        <fullName evidence="5">Carboxylesterase BioH</fullName>
    </alternativeName>
</protein>
<keyword evidence="4 5" id="KW-0378">Hydrolase</keyword>
<evidence type="ECO:0000256" key="1">
    <source>
        <dbReference type="ARBA" id="ARBA00022487"/>
    </source>
</evidence>
<dbReference type="PRINTS" id="PR00111">
    <property type="entry name" value="ABHYDROLASE"/>
</dbReference>
<evidence type="ECO:0000256" key="3">
    <source>
        <dbReference type="ARBA" id="ARBA00022756"/>
    </source>
</evidence>
<gene>
    <name evidence="5" type="primary">bioH</name>
    <name evidence="7" type="ORF">G114_11736</name>
</gene>
<dbReference type="GO" id="GO:0090499">
    <property type="term" value="F:pimelyl-[acyl-carrier protein] methyl ester esterase activity"/>
    <property type="evidence" value="ECO:0007669"/>
    <property type="project" value="UniProtKB-EC"/>
</dbReference>
<accession>N9VJZ9</accession>
<dbReference type="SUPFAM" id="SSF53474">
    <property type="entry name" value="alpha/beta-Hydrolases"/>
    <property type="match status" value="1"/>
</dbReference>
<dbReference type="Proteomes" id="UP000023775">
    <property type="component" value="Unassembled WGS sequence"/>
</dbReference>
<dbReference type="RefSeq" id="WP_005354226.1">
    <property type="nucleotide sequence ID" value="NZ_APVG01000029.1"/>
</dbReference>